<dbReference type="Proteomes" id="UP000295727">
    <property type="component" value="Chromosome 4"/>
</dbReference>
<dbReference type="GO" id="GO:0016655">
    <property type="term" value="F:oxidoreductase activity, acting on NAD(P)H, quinone or similar compound as acceptor"/>
    <property type="evidence" value="ECO:0007669"/>
    <property type="project" value="InterPro"/>
</dbReference>
<sequence length="204" mass="22373">MKLLHIDSSILGARSVSRLLSSKIVEQERRLHPALDVVYRDLACDCALHFSAAHMAARAGETLQGAELCSDLELSQEYLDELFEADIIVIGAPMYNLTVPSQLKAWIDRIVIAGETFTYDETGAVRTLLPPGKKVIIASTRGYVYRADTSTAALEHHERFLKGVFSFLGLRDVTVVRAEGLALGARTRNAAICHAQVQIAAIRP</sequence>
<comment type="cofactor">
    <cofactor evidence="6">
        <name>FMN</name>
        <dbReference type="ChEBI" id="CHEBI:58210"/>
    </cofactor>
    <text evidence="6">Binds 1 FMN per subunit.</text>
</comment>
<comment type="function">
    <text evidence="6">Also exhibits azoreductase activity. Catalyzes the reductive cleavage of the azo bond in aromatic azo compounds to the corresponding amines.</text>
</comment>
<evidence type="ECO:0000256" key="1">
    <source>
        <dbReference type="ARBA" id="ARBA00022630"/>
    </source>
</evidence>
<dbReference type="InterPro" id="IPR050104">
    <property type="entry name" value="FMN-dep_NADH:Q_OxRdtase_AzoR1"/>
</dbReference>
<dbReference type="HAMAP" id="MF_01216">
    <property type="entry name" value="Azoreductase_type1"/>
    <property type="match status" value="1"/>
</dbReference>
<comment type="catalytic activity">
    <reaction evidence="6">
        <text>2 a quinone + NADH + H(+) = 2 a 1,4-benzosemiquinone + NAD(+)</text>
        <dbReference type="Rhea" id="RHEA:65952"/>
        <dbReference type="ChEBI" id="CHEBI:15378"/>
        <dbReference type="ChEBI" id="CHEBI:57540"/>
        <dbReference type="ChEBI" id="CHEBI:57945"/>
        <dbReference type="ChEBI" id="CHEBI:132124"/>
        <dbReference type="ChEBI" id="CHEBI:134225"/>
    </reaction>
</comment>
<name>A0A4P7D9K8_9BURK</name>
<dbReference type="InterPro" id="IPR003680">
    <property type="entry name" value="Flavodoxin_fold"/>
</dbReference>
<evidence type="ECO:0000256" key="4">
    <source>
        <dbReference type="ARBA" id="ARBA00023027"/>
    </source>
</evidence>
<comment type="similarity">
    <text evidence="6">Belongs to the azoreductase type 1 family.</text>
</comment>
<reference evidence="8 9" key="1">
    <citation type="submission" date="2019-03" db="EMBL/GenBank/DDBJ databases">
        <title>Paraburkholderia sp. 7MH5, isolated from subtropical forest soil.</title>
        <authorList>
            <person name="Gao Z.-H."/>
            <person name="Qiu L.-H."/>
        </authorList>
    </citation>
    <scope>NUCLEOTIDE SEQUENCE [LARGE SCALE GENOMIC DNA]</scope>
    <source>
        <strain evidence="8 9">7MH5</strain>
    </source>
</reference>
<comment type="function">
    <text evidence="6">Quinone reductase that provides resistance to thiol-specific stress caused by electrophilic quinones.</text>
</comment>
<comment type="subunit">
    <text evidence="6">Homodimer.</text>
</comment>
<comment type="caution">
    <text evidence="6">Lacks conserved residue(s) required for the propagation of feature annotation.</text>
</comment>
<feature type="binding site" evidence="6">
    <location>
        <position position="9"/>
    </location>
    <ligand>
        <name>FMN</name>
        <dbReference type="ChEBI" id="CHEBI:58210"/>
    </ligand>
</feature>
<dbReference type="Pfam" id="PF02525">
    <property type="entry name" value="Flavodoxin_2"/>
    <property type="match status" value="1"/>
</dbReference>
<comment type="catalytic activity">
    <reaction evidence="5">
        <text>N,N-dimethyl-1,4-phenylenediamine + anthranilate + 2 NAD(+) = 2-(4-dimethylaminophenyl)diazenylbenzoate + 2 NADH + 2 H(+)</text>
        <dbReference type="Rhea" id="RHEA:55872"/>
        <dbReference type="ChEBI" id="CHEBI:15378"/>
        <dbReference type="ChEBI" id="CHEBI:15783"/>
        <dbReference type="ChEBI" id="CHEBI:16567"/>
        <dbReference type="ChEBI" id="CHEBI:57540"/>
        <dbReference type="ChEBI" id="CHEBI:57945"/>
        <dbReference type="ChEBI" id="CHEBI:71579"/>
        <dbReference type="EC" id="1.7.1.17"/>
    </reaction>
    <physiologicalReaction direction="right-to-left" evidence="5">
        <dbReference type="Rhea" id="RHEA:55874"/>
    </physiologicalReaction>
</comment>
<accession>A0A4P7D9K8</accession>
<dbReference type="EC" id="1.7.1.17" evidence="6"/>
<feature type="domain" description="Flavodoxin-like fold" evidence="7">
    <location>
        <begin position="1"/>
        <end position="199"/>
    </location>
</feature>
<keyword evidence="1 6" id="KW-0285">Flavoprotein</keyword>
<evidence type="ECO:0000256" key="5">
    <source>
        <dbReference type="ARBA" id="ARBA00048542"/>
    </source>
</evidence>
<dbReference type="AlphaFoldDB" id="A0A4P7D9K8"/>
<gene>
    <name evidence="6" type="primary">azoR</name>
    <name evidence="8" type="ORF">E1956_41170</name>
</gene>
<evidence type="ECO:0000256" key="3">
    <source>
        <dbReference type="ARBA" id="ARBA00023002"/>
    </source>
</evidence>
<dbReference type="GO" id="GO:0016652">
    <property type="term" value="F:oxidoreductase activity, acting on NAD(P)H as acceptor"/>
    <property type="evidence" value="ECO:0007669"/>
    <property type="project" value="UniProtKB-UniRule"/>
</dbReference>
<evidence type="ECO:0000259" key="7">
    <source>
        <dbReference type="Pfam" id="PF02525"/>
    </source>
</evidence>
<evidence type="ECO:0000313" key="9">
    <source>
        <dbReference type="Proteomes" id="UP000295727"/>
    </source>
</evidence>
<evidence type="ECO:0000313" key="8">
    <source>
        <dbReference type="EMBL" id="QBR03534.1"/>
    </source>
</evidence>
<feature type="binding site" evidence="6">
    <location>
        <begin position="15"/>
        <end position="17"/>
    </location>
    <ligand>
        <name>FMN</name>
        <dbReference type="ChEBI" id="CHEBI:58210"/>
    </ligand>
</feature>
<dbReference type="SUPFAM" id="SSF52218">
    <property type="entry name" value="Flavoproteins"/>
    <property type="match status" value="1"/>
</dbReference>
<dbReference type="GO" id="GO:0009055">
    <property type="term" value="F:electron transfer activity"/>
    <property type="evidence" value="ECO:0007669"/>
    <property type="project" value="UniProtKB-UniRule"/>
</dbReference>
<dbReference type="OrthoDB" id="9787136at2"/>
<keyword evidence="3 6" id="KW-0560">Oxidoreductase</keyword>
<feature type="binding site" evidence="6">
    <location>
        <begin position="94"/>
        <end position="97"/>
    </location>
    <ligand>
        <name>FMN</name>
        <dbReference type="ChEBI" id="CHEBI:58210"/>
    </ligand>
</feature>
<evidence type="ECO:0000256" key="2">
    <source>
        <dbReference type="ARBA" id="ARBA00022643"/>
    </source>
</evidence>
<protein>
    <recommendedName>
        <fullName evidence="6">FMN dependent NADH:quinone oxidoreductase</fullName>
        <ecNumber evidence="6">1.6.5.-</ecNumber>
    </recommendedName>
    <alternativeName>
        <fullName evidence="6">Azo-dye reductase</fullName>
    </alternativeName>
    <alternativeName>
        <fullName evidence="6">FMN-dependent NADH-azo compound oxidoreductase</fullName>
    </alternativeName>
    <alternativeName>
        <fullName evidence="6">FMN-dependent NADH-azoreductase</fullName>
        <ecNumber evidence="6">1.7.1.17</ecNumber>
    </alternativeName>
</protein>
<organism evidence="8 9">
    <name type="scientific">Paraburkholderia pallida</name>
    <dbReference type="NCBI Taxonomy" id="2547399"/>
    <lineage>
        <taxon>Bacteria</taxon>
        <taxon>Pseudomonadati</taxon>
        <taxon>Pseudomonadota</taxon>
        <taxon>Betaproteobacteria</taxon>
        <taxon>Burkholderiales</taxon>
        <taxon>Burkholderiaceae</taxon>
        <taxon>Paraburkholderia</taxon>
    </lineage>
</organism>
<dbReference type="RefSeq" id="WP_134759045.1">
    <property type="nucleotide sequence ID" value="NZ_CP038151.1"/>
</dbReference>
<dbReference type="GO" id="GO:0010181">
    <property type="term" value="F:FMN binding"/>
    <property type="evidence" value="ECO:0007669"/>
    <property type="project" value="UniProtKB-UniRule"/>
</dbReference>
<dbReference type="KEGG" id="ppai:E1956_41170"/>
<keyword evidence="2 6" id="KW-0288">FMN</keyword>
<dbReference type="PANTHER" id="PTHR43741">
    <property type="entry name" value="FMN-DEPENDENT NADH-AZOREDUCTASE 1"/>
    <property type="match status" value="1"/>
</dbReference>
<dbReference type="InterPro" id="IPR023048">
    <property type="entry name" value="NADH:quinone_OxRdtase_FMN_depd"/>
</dbReference>
<dbReference type="EMBL" id="CP038151">
    <property type="protein sequence ID" value="QBR03534.1"/>
    <property type="molecule type" value="Genomic_DNA"/>
</dbReference>
<dbReference type="Gene3D" id="3.40.50.360">
    <property type="match status" value="1"/>
</dbReference>
<keyword evidence="9" id="KW-1185">Reference proteome</keyword>
<proteinExistence type="inferred from homology"/>
<dbReference type="PANTHER" id="PTHR43741:SF4">
    <property type="entry name" value="FMN-DEPENDENT NADH:QUINONE OXIDOREDUCTASE"/>
    <property type="match status" value="1"/>
</dbReference>
<evidence type="ECO:0000256" key="6">
    <source>
        <dbReference type="HAMAP-Rule" id="MF_01216"/>
    </source>
</evidence>
<dbReference type="InterPro" id="IPR029039">
    <property type="entry name" value="Flavoprotein-like_sf"/>
</dbReference>
<dbReference type="EC" id="1.6.5.-" evidence="6"/>
<keyword evidence="4 6" id="KW-0520">NAD</keyword>